<organism evidence="2 3">
    <name type="scientific">Arthrobacter terrae</name>
    <dbReference type="NCBI Taxonomy" id="2935737"/>
    <lineage>
        <taxon>Bacteria</taxon>
        <taxon>Bacillati</taxon>
        <taxon>Actinomycetota</taxon>
        <taxon>Actinomycetes</taxon>
        <taxon>Micrococcales</taxon>
        <taxon>Micrococcaceae</taxon>
        <taxon>Arthrobacter</taxon>
    </lineage>
</organism>
<keyword evidence="3" id="KW-1185">Reference proteome</keyword>
<evidence type="ECO:0000256" key="1">
    <source>
        <dbReference type="SAM" id="MobiDB-lite"/>
    </source>
</evidence>
<dbReference type="AlphaFoldDB" id="A0A931CKW3"/>
<feature type="region of interest" description="Disordered" evidence="1">
    <location>
        <begin position="74"/>
        <end position="106"/>
    </location>
</feature>
<name>A0A931CKW3_9MICC</name>
<dbReference type="EMBL" id="JADNYM010000003">
    <property type="protein sequence ID" value="MBG0738345.1"/>
    <property type="molecule type" value="Genomic_DNA"/>
</dbReference>
<gene>
    <name evidence="2" type="ORF">IV500_02725</name>
</gene>
<accession>A0A931CKW3</accession>
<dbReference type="RefSeq" id="WP_196395291.1">
    <property type="nucleotide sequence ID" value="NZ_JADNYM010000003.1"/>
</dbReference>
<feature type="compositionally biased region" description="Low complexity" evidence="1">
    <location>
        <begin position="74"/>
        <end position="89"/>
    </location>
</feature>
<evidence type="ECO:0000313" key="2">
    <source>
        <dbReference type="EMBL" id="MBG0738345.1"/>
    </source>
</evidence>
<protein>
    <submittedName>
        <fullName evidence="2">Uncharacterized protein</fullName>
    </submittedName>
</protein>
<comment type="caution">
    <text evidence="2">The sequence shown here is derived from an EMBL/GenBank/DDBJ whole genome shotgun (WGS) entry which is preliminary data.</text>
</comment>
<evidence type="ECO:0000313" key="3">
    <source>
        <dbReference type="Proteomes" id="UP000655366"/>
    </source>
</evidence>
<dbReference type="Proteomes" id="UP000655366">
    <property type="component" value="Unassembled WGS sequence"/>
</dbReference>
<sequence length="343" mass="36069">MSAHIPPTNLSGRPRTARGAMAKVRALPGFTAAAVAFALVVFMGTGAAVAVAKWQQSATATIAVTVGAVAAAPTPTPTATPTSTATPIPTATPTPPPTTIPPSTAGGRVVIDPVLATRPVTIVPDTVSCASVRPQSELTGAKTADIRFSWPASANATTYRVSVALDETGYSYAKTTNVSSNQAIFTLDRTPASFGKYSVRIQPMNGSTAGDATYRTYQYAPEQSGNCYYLDPVGRSPLPALTIGPYSVAQGTTESAVTFTWTKATGATSYIVTLTSKSSTYGTEVVVEALSATLTFPWTNSDDKAAYFRDYTLRIQPMQGTLAGDPLYRTFQYHRWGQGMYST</sequence>
<proteinExistence type="predicted"/>
<reference evidence="2 3" key="1">
    <citation type="submission" date="2020-11" db="EMBL/GenBank/DDBJ databases">
        <title>Arthrobacter antarcticus sp. nov., isolated from Antarctic Soil.</title>
        <authorList>
            <person name="Li J."/>
        </authorList>
    </citation>
    <scope>NUCLEOTIDE SEQUENCE [LARGE SCALE GENOMIC DNA]</scope>
    <source>
        <strain evidence="2 3">Z1-20</strain>
    </source>
</reference>
<feature type="compositionally biased region" description="Pro residues" evidence="1">
    <location>
        <begin position="90"/>
        <end position="100"/>
    </location>
</feature>